<dbReference type="GO" id="GO:0005829">
    <property type="term" value="C:cytosol"/>
    <property type="evidence" value="ECO:0007669"/>
    <property type="project" value="TreeGrafter"/>
</dbReference>
<feature type="signal peptide" evidence="17">
    <location>
        <begin position="1"/>
        <end position="21"/>
    </location>
</feature>
<dbReference type="Proteomes" id="UP001303473">
    <property type="component" value="Unassembled WGS sequence"/>
</dbReference>
<keyword evidence="10 12" id="KW-0376">Hydrogen peroxide</keyword>
<dbReference type="GO" id="GO:0042744">
    <property type="term" value="P:hydrogen peroxide catabolic process"/>
    <property type="evidence" value="ECO:0007669"/>
    <property type="project" value="UniProtKB-UniRule"/>
</dbReference>
<comment type="similarity">
    <text evidence="3 12 15">Belongs to the catalase family.</text>
</comment>
<evidence type="ECO:0000256" key="14">
    <source>
        <dbReference type="PIRSR" id="PIRSR038927-2"/>
    </source>
</evidence>
<dbReference type="PROSITE" id="PS00437">
    <property type="entry name" value="CATALASE_1"/>
    <property type="match status" value="1"/>
</dbReference>
<evidence type="ECO:0000256" key="8">
    <source>
        <dbReference type="ARBA" id="ARBA00023002"/>
    </source>
</evidence>
<dbReference type="PROSITE" id="PS51402">
    <property type="entry name" value="CATALASE_3"/>
    <property type="match status" value="1"/>
</dbReference>
<feature type="active site" evidence="13">
    <location>
        <position position="180"/>
    </location>
</feature>
<dbReference type="PANTHER" id="PTHR42821">
    <property type="entry name" value="CATALASE"/>
    <property type="match status" value="1"/>
</dbReference>
<organism evidence="19 20">
    <name type="scientific">Diplogelasinospora grovesii</name>
    <dbReference type="NCBI Taxonomy" id="303347"/>
    <lineage>
        <taxon>Eukaryota</taxon>
        <taxon>Fungi</taxon>
        <taxon>Dikarya</taxon>
        <taxon>Ascomycota</taxon>
        <taxon>Pezizomycotina</taxon>
        <taxon>Sordariomycetes</taxon>
        <taxon>Sordariomycetidae</taxon>
        <taxon>Sordariales</taxon>
        <taxon>Diplogelasinosporaceae</taxon>
        <taxon>Diplogelasinospora</taxon>
    </lineage>
</organism>
<dbReference type="InterPro" id="IPR024708">
    <property type="entry name" value="Catalase_AS"/>
</dbReference>
<evidence type="ECO:0000256" key="4">
    <source>
        <dbReference type="ARBA" id="ARBA00012314"/>
    </source>
</evidence>
<evidence type="ECO:0000256" key="12">
    <source>
        <dbReference type="PIRNR" id="PIRNR038927"/>
    </source>
</evidence>
<dbReference type="GO" id="GO:0006979">
    <property type="term" value="P:response to oxidative stress"/>
    <property type="evidence" value="ECO:0007669"/>
    <property type="project" value="InterPro"/>
</dbReference>
<keyword evidence="17" id="KW-0732">Signal</keyword>
<feature type="binding site" description="axial binding residue" evidence="14">
    <location>
        <position position="394"/>
    </location>
    <ligand>
        <name>heme</name>
        <dbReference type="ChEBI" id="CHEBI:30413"/>
    </ligand>
    <ligandPart>
        <name>Fe</name>
        <dbReference type="ChEBI" id="CHEBI:18248"/>
    </ligandPart>
</feature>
<evidence type="ECO:0000256" key="3">
    <source>
        <dbReference type="ARBA" id="ARBA00005329"/>
    </source>
</evidence>
<dbReference type="InterPro" id="IPR018028">
    <property type="entry name" value="Catalase"/>
</dbReference>
<dbReference type="InterPro" id="IPR024712">
    <property type="entry name" value="Catalase_clade2"/>
</dbReference>
<evidence type="ECO:0000256" key="16">
    <source>
        <dbReference type="RuleBase" id="RU004142"/>
    </source>
</evidence>
<dbReference type="InterPro" id="IPR010582">
    <property type="entry name" value="Catalase_immune_responsive"/>
</dbReference>
<evidence type="ECO:0000313" key="20">
    <source>
        <dbReference type="Proteomes" id="UP001303473"/>
    </source>
</evidence>
<dbReference type="EMBL" id="MU853769">
    <property type="protein sequence ID" value="KAK3942974.1"/>
    <property type="molecule type" value="Genomic_DNA"/>
</dbReference>
<protein>
    <recommendedName>
        <fullName evidence="4 12">Catalase</fullName>
        <ecNumber evidence="4 12">1.11.1.6</ecNumber>
    </recommendedName>
</protein>
<keyword evidence="7 12" id="KW-0479">Metal-binding</keyword>
<proteinExistence type="inferred from homology"/>
<reference evidence="20" key="1">
    <citation type="journal article" date="2023" name="Mol. Phylogenet. Evol.">
        <title>Genome-scale phylogeny and comparative genomics of the fungal order Sordariales.</title>
        <authorList>
            <person name="Hensen N."/>
            <person name="Bonometti L."/>
            <person name="Westerberg I."/>
            <person name="Brannstrom I.O."/>
            <person name="Guillou S."/>
            <person name="Cros-Aarteil S."/>
            <person name="Calhoun S."/>
            <person name="Haridas S."/>
            <person name="Kuo A."/>
            <person name="Mondo S."/>
            <person name="Pangilinan J."/>
            <person name="Riley R."/>
            <person name="LaButti K."/>
            <person name="Andreopoulos B."/>
            <person name="Lipzen A."/>
            <person name="Chen C."/>
            <person name="Yan M."/>
            <person name="Daum C."/>
            <person name="Ng V."/>
            <person name="Clum A."/>
            <person name="Steindorff A."/>
            <person name="Ohm R.A."/>
            <person name="Martin F."/>
            <person name="Silar P."/>
            <person name="Natvig D.O."/>
            <person name="Lalanne C."/>
            <person name="Gautier V."/>
            <person name="Ament-Velasquez S.L."/>
            <person name="Kruys A."/>
            <person name="Hutchinson M.I."/>
            <person name="Powell A.J."/>
            <person name="Barry K."/>
            <person name="Miller A.N."/>
            <person name="Grigoriev I.V."/>
            <person name="Debuchy R."/>
            <person name="Gladieux P."/>
            <person name="Hiltunen Thoren M."/>
            <person name="Johannesson H."/>
        </authorList>
    </citation>
    <scope>NUCLEOTIDE SEQUENCE [LARGE SCALE GENOMIC DNA]</scope>
    <source>
        <strain evidence="20">CBS 340.73</strain>
    </source>
</reference>
<comment type="function">
    <text evidence="16">Catalyzes the degradation of hydrogen peroxide (H(2)O(2)) generated by peroxisomal oxidases to water and oxygen, thereby protecting cells from the toxic effects of hydrogen peroxide.</text>
</comment>
<dbReference type="PIRSF" id="PIRSF038927">
    <property type="entry name" value="Catalase_clade2"/>
    <property type="match status" value="1"/>
</dbReference>
<evidence type="ECO:0000259" key="18">
    <source>
        <dbReference type="SMART" id="SM01060"/>
    </source>
</evidence>
<evidence type="ECO:0000256" key="2">
    <source>
        <dbReference type="ARBA" id="ARBA00003918"/>
    </source>
</evidence>
<feature type="active site" evidence="13">
    <location>
        <position position="107"/>
    </location>
</feature>
<keyword evidence="8 12" id="KW-0560">Oxidoreductase</keyword>
<dbReference type="Pfam" id="PF18011">
    <property type="entry name" value="Catalase_C"/>
    <property type="match status" value="1"/>
</dbReference>
<dbReference type="InterPro" id="IPR029062">
    <property type="entry name" value="Class_I_gatase-like"/>
</dbReference>
<dbReference type="InterPro" id="IPR041399">
    <property type="entry name" value="Catalase_large_C"/>
</dbReference>
<dbReference type="Pfam" id="PF06628">
    <property type="entry name" value="Catalase-rel"/>
    <property type="match status" value="1"/>
</dbReference>
<dbReference type="SUPFAM" id="SSF56634">
    <property type="entry name" value="Heme-dependent catalase-like"/>
    <property type="match status" value="1"/>
</dbReference>
<dbReference type="InterPro" id="IPR002226">
    <property type="entry name" value="Catalase_haem_BS"/>
</dbReference>
<feature type="domain" description="Catalase core" evidence="18">
    <location>
        <begin position="61"/>
        <end position="448"/>
    </location>
</feature>
<dbReference type="Gene3D" id="2.40.180.10">
    <property type="entry name" value="Catalase core domain"/>
    <property type="match status" value="1"/>
</dbReference>
<gene>
    <name evidence="19" type="ORF">QBC46DRAFT_378613</name>
</gene>
<evidence type="ECO:0000256" key="6">
    <source>
        <dbReference type="ARBA" id="ARBA00022617"/>
    </source>
</evidence>
<dbReference type="CDD" id="cd03132">
    <property type="entry name" value="GATase1_catalase"/>
    <property type="match status" value="1"/>
</dbReference>
<sequence length="720" mass="77998">MHTSLKAALLSGTALLGLSLAACPFADPAALKERRDDGSSSGDSRQFLSEYEVDDSNGYMTSDVAGPIPDQTSLKAGIRGSTLLEDFIFRQKIQHFDHERVPERAVHARGAGAFGTFTSYGDFSNLTAASFLGQQGKKTPTFVRFSTVAGSRGSADTARDVHGFATRFYTDEGNFDIVGNNIPVFFIQDAIQFPDLIHSVKPSPDNEIPQAATAHDSAWDFFSQQPSTLHTLLWAMAGYGIPRSYRHMDGFGVHTFRFVKDDGSTTLIKWHWKTQQGKASLVWEEAQVLAGKNADFHRQDLWDAIASGNGPSWELCVQVVDEDKALAFGFDLLDPTKIIPEELVPLQKLGVMTLDANPQNYFAETEQIMFQPGHIVRGIDFTEDPLLQGRIFSYLDTQLNRNGGPNFEQIPVNRPLGQIHNNNRDGAGQNFIHKNIHPYTPNTLNKGFPAQANQTVGKGFFTAPGRTVSGNLVREVSPTFDDHWSQPRLFFNSLTPVEQQFVVNAIRFETSHLQSATVKQNVLAQLNKISNDVAKRVAVALGMTAPAPDPTYYNNNKTAGISITNSTLPTIATLKVGILASVNGTALNNAQTLKTRLEKDGLVVTIVGEALAAGVDQTYSAADATGFDGIVVVDGAQGLFNGKVVSTLYPTGRPGQILLDGYRWGKPVGATGGASSALSAVGVQVGTPGVYSSKDAESLVGDFEKGLATFKFTDRFPLDS</sequence>
<comment type="cofactor">
    <cofactor evidence="1 12 14">
        <name>heme</name>
        <dbReference type="ChEBI" id="CHEBI:30413"/>
    </cofactor>
</comment>
<dbReference type="GO" id="GO:0046872">
    <property type="term" value="F:metal ion binding"/>
    <property type="evidence" value="ECO:0007669"/>
    <property type="project" value="UniProtKB-KW"/>
</dbReference>
<evidence type="ECO:0000256" key="1">
    <source>
        <dbReference type="ARBA" id="ARBA00001971"/>
    </source>
</evidence>
<dbReference type="GO" id="GO:0004096">
    <property type="term" value="F:catalase activity"/>
    <property type="evidence" value="ECO:0007669"/>
    <property type="project" value="UniProtKB-UniRule"/>
</dbReference>
<keyword evidence="20" id="KW-1185">Reference proteome</keyword>
<comment type="function">
    <text evidence="2 12">Occurs in almost all aerobically respiring organisms and serves to protect cells from the toxic effects of hydrogen peroxide.</text>
</comment>
<dbReference type="PROSITE" id="PS00438">
    <property type="entry name" value="CATALASE_2"/>
    <property type="match status" value="1"/>
</dbReference>
<dbReference type="PANTHER" id="PTHR42821:SF3">
    <property type="entry name" value="CATALASE B"/>
    <property type="match status" value="1"/>
</dbReference>
<evidence type="ECO:0000256" key="17">
    <source>
        <dbReference type="SAM" id="SignalP"/>
    </source>
</evidence>
<dbReference type="Pfam" id="PF00199">
    <property type="entry name" value="Catalase"/>
    <property type="match status" value="1"/>
</dbReference>
<evidence type="ECO:0000256" key="10">
    <source>
        <dbReference type="ARBA" id="ARBA00023324"/>
    </source>
</evidence>
<keyword evidence="9 12" id="KW-0408">Iron</keyword>
<dbReference type="InterPro" id="IPR011614">
    <property type="entry name" value="Catalase_core"/>
</dbReference>
<comment type="caution">
    <text evidence="19">The sequence shown here is derived from an EMBL/GenBank/DDBJ whole genome shotgun (WGS) entry which is preliminary data.</text>
</comment>
<comment type="catalytic activity">
    <reaction evidence="11 12 15">
        <text>2 H2O2 = O2 + 2 H2O</text>
        <dbReference type="Rhea" id="RHEA:20309"/>
        <dbReference type="ChEBI" id="CHEBI:15377"/>
        <dbReference type="ChEBI" id="CHEBI:15379"/>
        <dbReference type="ChEBI" id="CHEBI:16240"/>
        <dbReference type="EC" id="1.11.1.6"/>
    </reaction>
</comment>
<name>A0AAN6NDC3_9PEZI</name>
<dbReference type="Gene3D" id="1.20.1370.20">
    <property type="match status" value="1"/>
</dbReference>
<dbReference type="EC" id="1.11.1.6" evidence="4 12"/>
<evidence type="ECO:0000256" key="15">
    <source>
        <dbReference type="RuleBase" id="RU000498"/>
    </source>
</evidence>
<dbReference type="PRINTS" id="PR00067">
    <property type="entry name" value="CATALASE"/>
</dbReference>
<dbReference type="FunFam" id="1.20.1370.20:FF:000001">
    <property type="entry name" value="Catalase HPII"/>
    <property type="match status" value="1"/>
</dbReference>
<dbReference type="Gene3D" id="3.40.50.880">
    <property type="match status" value="1"/>
</dbReference>
<dbReference type="SMART" id="SM01060">
    <property type="entry name" value="Catalase"/>
    <property type="match status" value="1"/>
</dbReference>
<evidence type="ECO:0000256" key="5">
    <source>
        <dbReference type="ARBA" id="ARBA00022559"/>
    </source>
</evidence>
<feature type="chain" id="PRO_5043016813" description="Catalase" evidence="17">
    <location>
        <begin position="22"/>
        <end position="720"/>
    </location>
</feature>
<dbReference type="InterPro" id="IPR043156">
    <property type="entry name" value="Catalase_clade2_helical"/>
</dbReference>
<dbReference type="AlphaFoldDB" id="A0AAN6NDC3"/>
<dbReference type="FunFam" id="2.40.180.10:FF:000003">
    <property type="entry name" value="Catalase"/>
    <property type="match status" value="1"/>
</dbReference>
<evidence type="ECO:0000256" key="9">
    <source>
        <dbReference type="ARBA" id="ARBA00023004"/>
    </source>
</evidence>
<evidence type="ECO:0000256" key="7">
    <source>
        <dbReference type="ARBA" id="ARBA00022723"/>
    </source>
</evidence>
<evidence type="ECO:0000313" key="19">
    <source>
        <dbReference type="EMBL" id="KAK3942974.1"/>
    </source>
</evidence>
<keyword evidence="6 12" id="KW-0349">Heme</keyword>
<dbReference type="PROSITE" id="PS51257">
    <property type="entry name" value="PROKAR_LIPOPROTEIN"/>
    <property type="match status" value="1"/>
</dbReference>
<dbReference type="GO" id="GO:0020037">
    <property type="term" value="F:heme binding"/>
    <property type="evidence" value="ECO:0007669"/>
    <property type="project" value="UniProtKB-UniRule"/>
</dbReference>
<evidence type="ECO:0000256" key="11">
    <source>
        <dbReference type="ARBA" id="ARBA00049254"/>
    </source>
</evidence>
<dbReference type="InterPro" id="IPR020835">
    <property type="entry name" value="Catalase_sf"/>
</dbReference>
<accession>A0AAN6NDC3</accession>
<evidence type="ECO:0000256" key="13">
    <source>
        <dbReference type="PIRSR" id="PIRSR038927-1"/>
    </source>
</evidence>
<keyword evidence="5 12" id="KW-0575">Peroxidase</keyword>